<feature type="region of interest" description="Disordered" evidence="1">
    <location>
        <begin position="129"/>
        <end position="197"/>
    </location>
</feature>
<dbReference type="EMBL" id="JBHSOF010000118">
    <property type="protein sequence ID" value="MFC5668498.1"/>
    <property type="molecule type" value="Genomic_DNA"/>
</dbReference>
<keyword evidence="2" id="KW-1133">Transmembrane helix</keyword>
<keyword evidence="5" id="KW-1185">Reference proteome</keyword>
<dbReference type="Pfam" id="PF10708">
    <property type="entry name" value="DUF2510"/>
    <property type="match status" value="1"/>
</dbReference>
<organism evidence="4 5">
    <name type="scientific">Kitasatospora misakiensis</name>
    <dbReference type="NCBI Taxonomy" id="67330"/>
    <lineage>
        <taxon>Bacteria</taxon>
        <taxon>Bacillati</taxon>
        <taxon>Actinomycetota</taxon>
        <taxon>Actinomycetes</taxon>
        <taxon>Kitasatosporales</taxon>
        <taxon>Streptomycetaceae</taxon>
        <taxon>Kitasatospora</taxon>
    </lineage>
</organism>
<evidence type="ECO:0000313" key="4">
    <source>
        <dbReference type="EMBL" id="MFC5668498.1"/>
    </source>
</evidence>
<name>A0ABW0XFF0_9ACTN</name>
<keyword evidence="2" id="KW-0472">Membrane</keyword>
<proteinExistence type="predicted"/>
<feature type="compositionally biased region" description="Basic and acidic residues" evidence="1">
    <location>
        <begin position="12"/>
        <end position="27"/>
    </location>
</feature>
<reference evidence="5" key="1">
    <citation type="journal article" date="2019" name="Int. J. Syst. Evol. Microbiol.">
        <title>The Global Catalogue of Microorganisms (GCM) 10K type strain sequencing project: providing services to taxonomists for standard genome sequencing and annotation.</title>
        <authorList>
            <consortium name="The Broad Institute Genomics Platform"/>
            <consortium name="The Broad Institute Genome Sequencing Center for Infectious Disease"/>
            <person name="Wu L."/>
            <person name="Ma J."/>
        </authorList>
    </citation>
    <scope>NUCLEOTIDE SEQUENCE [LARGE SCALE GENOMIC DNA]</scope>
    <source>
        <strain evidence="5">CGMCC 4.1437</strain>
    </source>
</reference>
<evidence type="ECO:0000256" key="1">
    <source>
        <dbReference type="SAM" id="MobiDB-lite"/>
    </source>
</evidence>
<protein>
    <submittedName>
        <fullName evidence="4">DUF2510 domain-containing protein</fullName>
    </submittedName>
</protein>
<dbReference type="Proteomes" id="UP001595975">
    <property type="component" value="Unassembled WGS sequence"/>
</dbReference>
<keyword evidence="2" id="KW-0812">Transmembrane</keyword>
<evidence type="ECO:0000313" key="5">
    <source>
        <dbReference type="Proteomes" id="UP001595975"/>
    </source>
</evidence>
<feature type="transmembrane region" description="Helical" evidence="2">
    <location>
        <begin position="103"/>
        <end position="126"/>
    </location>
</feature>
<dbReference type="RefSeq" id="WP_380230130.1">
    <property type="nucleotide sequence ID" value="NZ_JBHSOF010000118.1"/>
</dbReference>
<feature type="region of interest" description="Disordered" evidence="1">
    <location>
        <begin position="1"/>
        <end position="99"/>
    </location>
</feature>
<feature type="compositionally biased region" description="Pro residues" evidence="1">
    <location>
        <begin position="40"/>
        <end position="50"/>
    </location>
</feature>
<dbReference type="InterPro" id="IPR018929">
    <property type="entry name" value="DUF2510"/>
</dbReference>
<evidence type="ECO:0000256" key="2">
    <source>
        <dbReference type="SAM" id="Phobius"/>
    </source>
</evidence>
<sequence length="377" mass="38130">MSEQIPAGWYPDPKDITSDPRPQRWWDGKGWTASTRPAPSDAPPPEPPAADAPGPEDADTRVLEGEVLESGPSVRSPEPPPFGTAYGSPVPPPPKRRRKPSKVVIAATVAAVLGLGVGSGITYLAMDDHGDRHHSARPHVRPGPNGDGPGRGLPDFGGPGDGGGNGGSGDSGRGNGNGNGNGGRGNGKGGQGNGANTSQAVDVVNRLVLSVPSGWEGGTTSDGFAGLSIGQYDCEGGGDCSLGGANTGRIDGGGTDVQAAAKADIETAAKDGYKEILSHQELKSEAVKVDGRDGYLVRWKVDAAKGNDGYVQTVVFPSADGKSLVSVHFGFDIADKAPDVAVMDTIVQGISDYSGKLPAIPGFPGGPDSGANGTSNT</sequence>
<feature type="domain" description="DUF2510" evidence="3">
    <location>
        <begin position="7"/>
        <end position="43"/>
    </location>
</feature>
<feature type="compositionally biased region" description="Gly residues" evidence="1">
    <location>
        <begin position="145"/>
        <end position="193"/>
    </location>
</feature>
<evidence type="ECO:0000259" key="3">
    <source>
        <dbReference type="Pfam" id="PF10708"/>
    </source>
</evidence>
<comment type="caution">
    <text evidence="4">The sequence shown here is derived from an EMBL/GenBank/DDBJ whole genome shotgun (WGS) entry which is preliminary data.</text>
</comment>
<gene>
    <name evidence="4" type="ORF">ACFP3U_36765</name>
</gene>
<accession>A0ABW0XFF0</accession>